<feature type="transmembrane region" description="Helical" evidence="25">
    <location>
        <begin position="231"/>
        <end position="256"/>
    </location>
</feature>
<feature type="transmembrane region" description="Helical" evidence="25">
    <location>
        <begin position="401"/>
        <end position="419"/>
    </location>
</feature>
<comment type="catalytic activity">
    <reaction evidence="9">
        <text>L-histidyl-glycine(out) = L-histidyl-glycine(in)</text>
        <dbReference type="Rhea" id="RHEA:79395"/>
        <dbReference type="ChEBI" id="CHEBI:229957"/>
    </reaction>
</comment>
<dbReference type="InterPro" id="IPR052187">
    <property type="entry name" value="MFSD1"/>
</dbReference>
<dbReference type="InterPro" id="IPR011701">
    <property type="entry name" value="MFS"/>
</dbReference>
<evidence type="ECO:0000256" key="4">
    <source>
        <dbReference type="ARBA" id="ARBA00022692"/>
    </source>
</evidence>
<feature type="transmembrane region" description="Helical" evidence="25">
    <location>
        <begin position="268"/>
        <end position="288"/>
    </location>
</feature>
<evidence type="ECO:0000256" key="21">
    <source>
        <dbReference type="ARBA" id="ARBA00044985"/>
    </source>
</evidence>
<keyword evidence="7" id="KW-0458">Lysosome</keyword>
<evidence type="ECO:0000256" key="19">
    <source>
        <dbReference type="ARBA" id="ARBA00044919"/>
    </source>
</evidence>
<feature type="domain" description="Major facilitator superfamily (MFS) profile" evidence="26">
    <location>
        <begin position="21"/>
        <end position="423"/>
    </location>
</feature>
<comment type="subcellular location">
    <subcellularLocation>
        <location evidence="1">Lysosome membrane</location>
        <topology evidence="1">Multi-pass membrane protein</topology>
    </subcellularLocation>
</comment>
<dbReference type="PANTHER" id="PTHR23512:SF3">
    <property type="entry name" value="MAJOR FACILITATOR SUPERFAMILY DOMAIN-CONTAINING PROTEIN 1"/>
    <property type="match status" value="1"/>
</dbReference>
<name>A0A0W0ZE26_9GAMM</name>
<evidence type="ECO:0000313" key="28">
    <source>
        <dbReference type="Proteomes" id="UP000054926"/>
    </source>
</evidence>
<comment type="catalytic activity">
    <reaction evidence="17">
        <text>L-arginyl-glycine(out) = L-arginyl-glycine(in)</text>
        <dbReference type="Rhea" id="RHEA:79391"/>
        <dbReference type="ChEBI" id="CHEBI:229955"/>
    </reaction>
</comment>
<comment type="catalytic activity">
    <reaction evidence="12">
        <text>L-lysyl-L-alpha-amino acid(out) = L-lysyl-L-alpha-amino acid(in)</text>
        <dbReference type="Rhea" id="RHEA:79387"/>
        <dbReference type="ChEBI" id="CHEBI:229965"/>
    </reaction>
</comment>
<comment type="catalytic activity">
    <reaction evidence="16">
        <text>L-lysyl-L-lysine(out) = L-lysyl-L-lysine(in)</text>
        <dbReference type="Rhea" id="RHEA:79403"/>
        <dbReference type="ChEBI" id="CHEBI:229956"/>
    </reaction>
</comment>
<comment type="catalytic activity">
    <reaction evidence="10">
        <text>L-alpha-aminoacyl-L-arginine(out) = L-alpha-aminoacyl-L-arginine(in)</text>
        <dbReference type="Rhea" id="RHEA:79367"/>
        <dbReference type="ChEBI" id="CHEBI:229968"/>
    </reaction>
</comment>
<dbReference type="RefSeq" id="WP_058512396.1">
    <property type="nucleotide sequence ID" value="NZ_DAIOMV010000001.1"/>
</dbReference>
<evidence type="ECO:0000259" key="26">
    <source>
        <dbReference type="PROSITE" id="PS50850"/>
    </source>
</evidence>
<evidence type="ECO:0000256" key="7">
    <source>
        <dbReference type="ARBA" id="ARBA00023228"/>
    </source>
</evidence>
<dbReference type="Proteomes" id="UP000054926">
    <property type="component" value="Unassembled WGS sequence"/>
</dbReference>
<comment type="caution">
    <text evidence="27">The sequence shown here is derived from an EMBL/GenBank/DDBJ whole genome shotgun (WGS) entry which is preliminary data.</text>
</comment>
<evidence type="ECO:0000256" key="16">
    <source>
        <dbReference type="ARBA" id="ARBA00044900"/>
    </source>
</evidence>
<proteinExistence type="inferred from homology"/>
<dbReference type="Gene3D" id="1.20.1250.20">
    <property type="entry name" value="MFS general substrate transporter like domains"/>
    <property type="match status" value="2"/>
</dbReference>
<evidence type="ECO:0000256" key="15">
    <source>
        <dbReference type="ARBA" id="ARBA00044899"/>
    </source>
</evidence>
<dbReference type="GO" id="GO:0005765">
    <property type="term" value="C:lysosomal membrane"/>
    <property type="evidence" value="ECO:0007669"/>
    <property type="project" value="UniProtKB-SubCell"/>
</dbReference>
<sequence>MAHYNTRSESAVSFGMQSIMPWMVWGLGCLFYFYECLLQVSPSVMSNELMRDFSVTSQTLGILSGVYFYSYAAMQLPGGVLMDYFGPQRLLTLATIVCAISTIAFGMTNNFFMACVARLMIGFGSAFAAVGTMKLAANWFPAQRFALLTGLMVTIGMLGAIGGEAPLALLVDSFGWRHSMLIMGTIGLVLAVLISIIAKDTPKNHEIAHQHPIEEEHLIPSLLTLIKNKQLWLVACYGGLMYMATPVFCGLWGVPFLMTKMMITKTTAANYISLVFIGWAIASPLWGIFSNRIGLRKPPMYIGCIGALICSTIFIFAPINNAIYMEILLFAFGIFSAGFLPAFTVAKELCNKKYVATGLSFMNMMNMIGIALAQPLIGFVLDRMWQGELNGNVRIYPLEAYYTGLAILPIGMLIALIILPKIKETYCQSVH</sequence>
<dbReference type="PROSITE" id="PS51257">
    <property type="entry name" value="PROKAR_LIPOPROTEIN"/>
    <property type="match status" value="1"/>
</dbReference>
<evidence type="ECO:0000313" key="27">
    <source>
        <dbReference type="EMBL" id="KTD67407.1"/>
    </source>
</evidence>
<comment type="catalytic activity">
    <reaction evidence="8">
        <text>L-lysyl-L-alanine(out) = L-lysyl-L-alanine(in)</text>
        <dbReference type="Rhea" id="RHEA:79399"/>
        <dbReference type="ChEBI" id="CHEBI:229954"/>
    </reaction>
</comment>
<comment type="catalytic activity">
    <reaction evidence="18">
        <text>L-histidyl-L-alpha-amino acid(out) = L-histidyl-L-alpha-amino acid(in)</text>
        <dbReference type="Rhea" id="RHEA:79379"/>
        <dbReference type="ChEBI" id="CHEBI:229964"/>
    </reaction>
</comment>
<keyword evidence="3" id="KW-0813">Transport</keyword>
<evidence type="ECO:0000256" key="17">
    <source>
        <dbReference type="ARBA" id="ARBA00044903"/>
    </source>
</evidence>
<dbReference type="InterPro" id="IPR020846">
    <property type="entry name" value="MFS_dom"/>
</dbReference>
<comment type="similarity">
    <text evidence="2">Belongs to the major facilitator superfamily.</text>
</comment>
<evidence type="ECO:0000256" key="1">
    <source>
        <dbReference type="ARBA" id="ARBA00004155"/>
    </source>
</evidence>
<evidence type="ECO:0000256" key="6">
    <source>
        <dbReference type="ARBA" id="ARBA00023136"/>
    </source>
</evidence>
<dbReference type="STRING" id="947033.Lste_3613"/>
<evidence type="ECO:0000256" key="23">
    <source>
        <dbReference type="ARBA" id="ARBA00045709"/>
    </source>
</evidence>
<feature type="transmembrane region" description="Helical" evidence="25">
    <location>
        <begin position="175"/>
        <end position="198"/>
    </location>
</feature>
<dbReference type="OrthoDB" id="9771451at2"/>
<keyword evidence="6 25" id="KW-0472">Membrane</keyword>
<dbReference type="PANTHER" id="PTHR23512">
    <property type="entry name" value="MAJOR FACILITATOR SUPERFAMILY DOMAIN-CONTAINING PROTEIN 1"/>
    <property type="match status" value="1"/>
</dbReference>
<keyword evidence="5 25" id="KW-1133">Transmembrane helix</keyword>
<feature type="transmembrane region" description="Helical" evidence="25">
    <location>
        <begin position="53"/>
        <end position="72"/>
    </location>
</feature>
<comment type="catalytic activity">
    <reaction evidence="20">
        <text>L-lysyl-glycine(out) = L-lysyl-glycine(in)</text>
        <dbReference type="Rhea" id="RHEA:79407"/>
        <dbReference type="ChEBI" id="CHEBI:191202"/>
    </reaction>
</comment>
<dbReference type="PROSITE" id="PS50850">
    <property type="entry name" value="MFS"/>
    <property type="match status" value="1"/>
</dbReference>
<evidence type="ECO:0000256" key="12">
    <source>
        <dbReference type="ARBA" id="ARBA00044891"/>
    </source>
</evidence>
<evidence type="ECO:0000256" key="18">
    <source>
        <dbReference type="ARBA" id="ARBA00044912"/>
    </source>
</evidence>
<evidence type="ECO:0000256" key="3">
    <source>
        <dbReference type="ARBA" id="ARBA00022448"/>
    </source>
</evidence>
<evidence type="ECO:0000256" key="5">
    <source>
        <dbReference type="ARBA" id="ARBA00022989"/>
    </source>
</evidence>
<dbReference type="AlphaFoldDB" id="A0A0W0ZE26"/>
<comment type="catalytic activity">
    <reaction evidence="13">
        <text>L-alpha-aminoacyl-L-lysine(out) = L-alpha-aminoacyl-L-lysine(in)</text>
        <dbReference type="Rhea" id="RHEA:79383"/>
        <dbReference type="ChEBI" id="CHEBI:229966"/>
    </reaction>
</comment>
<dbReference type="EMBL" id="LNYY01000021">
    <property type="protein sequence ID" value="KTD67407.1"/>
    <property type="molecule type" value="Genomic_DNA"/>
</dbReference>
<feature type="transmembrane region" description="Helical" evidence="25">
    <location>
        <begin position="300"/>
        <end position="317"/>
    </location>
</feature>
<evidence type="ECO:0000256" key="24">
    <source>
        <dbReference type="ARBA" id="ARBA00046376"/>
    </source>
</evidence>
<comment type="catalytic activity">
    <reaction evidence="15">
        <text>L-arginyl-L-alpha-amino acid(out) = L-arginyl-L-alpha-amino acid(in)</text>
        <dbReference type="Rhea" id="RHEA:79371"/>
        <dbReference type="ChEBI" id="CHEBI:84315"/>
    </reaction>
</comment>
<comment type="subunit">
    <text evidence="24">Homodimer. Interacts with lysosomal protein GLMP (via lumenal domain); the interaction starts while both proteins are still in the endoplasmic reticulum and is required for stabilization of MFSD1 in lysosomes but has no direct effect on its targeting to lysosomes or transporter activity.</text>
</comment>
<keyword evidence="4 25" id="KW-0812">Transmembrane</keyword>
<organism evidence="27 28">
    <name type="scientific">Legionella steelei</name>
    <dbReference type="NCBI Taxonomy" id="947033"/>
    <lineage>
        <taxon>Bacteria</taxon>
        <taxon>Pseudomonadati</taxon>
        <taxon>Pseudomonadota</taxon>
        <taxon>Gammaproteobacteria</taxon>
        <taxon>Legionellales</taxon>
        <taxon>Legionellaceae</taxon>
        <taxon>Legionella</taxon>
    </lineage>
</organism>
<keyword evidence="28" id="KW-1185">Reference proteome</keyword>
<gene>
    <name evidence="27" type="ORF">Lste_3613</name>
</gene>
<protein>
    <recommendedName>
        <fullName evidence="21">Lysosomal dipeptide transporter MFSD1</fullName>
    </recommendedName>
    <alternativeName>
        <fullName evidence="22">Major facilitator superfamily domain-containing protein 1</fullName>
    </alternativeName>
</protein>
<feature type="transmembrane region" description="Helical" evidence="25">
    <location>
        <begin position="358"/>
        <end position="381"/>
    </location>
</feature>
<evidence type="ECO:0000256" key="2">
    <source>
        <dbReference type="ARBA" id="ARBA00008335"/>
    </source>
</evidence>
<comment type="catalytic activity">
    <reaction evidence="14">
        <text>L-aspartyl-L-lysine(out) = L-aspartyl-L-lysine(in)</text>
        <dbReference type="Rhea" id="RHEA:79411"/>
        <dbReference type="ChEBI" id="CHEBI:229953"/>
    </reaction>
</comment>
<feature type="transmembrane region" description="Helical" evidence="25">
    <location>
        <begin position="111"/>
        <end position="133"/>
    </location>
</feature>
<reference evidence="27 28" key="1">
    <citation type="submission" date="2015-11" db="EMBL/GenBank/DDBJ databases">
        <title>Genomic analysis of 38 Legionella species identifies large and diverse effector repertoires.</title>
        <authorList>
            <person name="Burstein D."/>
            <person name="Amaro F."/>
            <person name="Zusman T."/>
            <person name="Lifshitz Z."/>
            <person name="Cohen O."/>
            <person name="Gilbert J.A."/>
            <person name="Pupko T."/>
            <person name="Shuman H.A."/>
            <person name="Segal G."/>
        </authorList>
    </citation>
    <scope>NUCLEOTIDE SEQUENCE [LARGE SCALE GENOMIC DNA]</scope>
    <source>
        <strain evidence="27 28">IMVS3376</strain>
    </source>
</reference>
<dbReference type="GO" id="GO:0022857">
    <property type="term" value="F:transmembrane transporter activity"/>
    <property type="evidence" value="ECO:0007669"/>
    <property type="project" value="InterPro"/>
</dbReference>
<feature type="transmembrane region" description="Helical" evidence="25">
    <location>
        <begin position="84"/>
        <end position="105"/>
    </location>
</feature>
<dbReference type="InterPro" id="IPR036259">
    <property type="entry name" value="MFS_trans_sf"/>
</dbReference>
<evidence type="ECO:0000256" key="10">
    <source>
        <dbReference type="ARBA" id="ARBA00044881"/>
    </source>
</evidence>
<feature type="transmembrane region" description="Helical" evidence="25">
    <location>
        <begin position="12"/>
        <end position="33"/>
    </location>
</feature>
<accession>A0A0W0ZE26</accession>
<comment type="catalytic activity">
    <reaction evidence="11">
        <text>L-alpha-aminoacyl-L-histidine(out) = L-alpha-aminoacyl-L-histidine(in)</text>
        <dbReference type="Rhea" id="RHEA:79375"/>
        <dbReference type="ChEBI" id="CHEBI:229967"/>
    </reaction>
</comment>
<evidence type="ECO:0000256" key="20">
    <source>
        <dbReference type="ARBA" id="ARBA00044924"/>
    </source>
</evidence>
<evidence type="ECO:0000256" key="14">
    <source>
        <dbReference type="ARBA" id="ARBA00044898"/>
    </source>
</evidence>
<evidence type="ECO:0000256" key="25">
    <source>
        <dbReference type="SAM" id="Phobius"/>
    </source>
</evidence>
<dbReference type="PATRIC" id="fig|947033.5.peg.3841"/>
<evidence type="ECO:0000256" key="13">
    <source>
        <dbReference type="ARBA" id="ARBA00044893"/>
    </source>
</evidence>
<feature type="transmembrane region" description="Helical" evidence="25">
    <location>
        <begin position="145"/>
        <end position="163"/>
    </location>
</feature>
<evidence type="ECO:0000256" key="9">
    <source>
        <dbReference type="ARBA" id="ARBA00044878"/>
    </source>
</evidence>
<feature type="transmembrane region" description="Helical" evidence="25">
    <location>
        <begin position="323"/>
        <end position="346"/>
    </location>
</feature>
<evidence type="ECO:0000256" key="8">
    <source>
        <dbReference type="ARBA" id="ARBA00044876"/>
    </source>
</evidence>
<dbReference type="Pfam" id="PF07690">
    <property type="entry name" value="MFS_1"/>
    <property type="match status" value="2"/>
</dbReference>
<comment type="catalytic activity">
    <reaction evidence="19">
        <text>L-alanyl-L-lysine(out) = L-alanyl-L-lysine(in)</text>
        <dbReference type="Rhea" id="RHEA:79415"/>
        <dbReference type="ChEBI" id="CHEBI:192470"/>
    </reaction>
</comment>
<dbReference type="SUPFAM" id="SSF103473">
    <property type="entry name" value="MFS general substrate transporter"/>
    <property type="match status" value="1"/>
</dbReference>
<comment type="function">
    <text evidence="23">Lysosomal dipeptide uniporter that selectively exports lysine, arginine or histidine-containing dipeptides with a net positive charge from the lysosome lumen into the cytosol. Could play a role in a specific type of protein O-glycosylation indirectly regulating macrophages migration and tissue invasion. Also essential for liver homeostasis.</text>
</comment>
<evidence type="ECO:0000256" key="22">
    <source>
        <dbReference type="ARBA" id="ARBA00045018"/>
    </source>
</evidence>
<evidence type="ECO:0000256" key="11">
    <source>
        <dbReference type="ARBA" id="ARBA00044884"/>
    </source>
</evidence>